<protein>
    <submittedName>
        <fullName evidence="8">RDD domain containing protein</fullName>
    </submittedName>
</protein>
<evidence type="ECO:0000256" key="4">
    <source>
        <dbReference type="ARBA" id="ARBA00022989"/>
    </source>
</evidence>
<organism evidence="8 9">
    <name type="scientific">Anaerococcus prevotii (strain ATCC 9321 / DSM 20548 / JCM 6508 / NCTC 11806 / PC1)</name>
    <name type="common">Peptostreptococcus prevotii</name>
    <name type="synonym">Peptococcus prevotii</name>
    <dbReference type="NCBI Taxonomy" id="525919"/>
    <lineage>
        <taxon>Bacteria</taxon>
        <taxon>Bacillati</taxon>
        <taxon>Bacillota</taxon>
        <taxon>Tissierellia</taxon>
        <taxon>Tissierellales</taxon>
        <taxon>Peptoniphilaceae</taxon>
        <taxon>Anaerococcus</taxon>
    </lineage>
</organism>
<dbReference type="eggNOG" id="COG1714">
    <property type="taxonomic scope" value="Bacteria"/>
</dbReference>
<dbReference type="EMBL" id="CP001708">
    <property type="protein sequence ID" value="ACV29721.1"/>
    <property type="molecule type" value="Genomic_DNA"/>
</dbReference>
<dbReference type="Proteomes" id="UP000002294">
    <property type="component" value="Chromosome"/>
</dbReference>
<dbReference type="HOGENOM" id="CLU_053152_2_2_9"/>
<evidence type="ECO:0000256" key="5">
    <source>
        <dbReference type="ARBA" id="ARBA00023136"/>
    </source>
</evidence>
<feature type="domain" description="RDD" evidence="7">
    <location>
        <begin position="21"/>
        <end position="144"/>
    </location>
</feature>
<evidence type="ECO:0000259" key="7">
    <source>
        <dbReference type="Pfam" id="PF06271"/>
    </source>
</evidence>
<keyword evidence="3 6" id="KW-0812">Transmembrane</keyword>
<dbReference type="InterPro" id="IPR010432">
    <property type="entry name" value="RDD"/>
</dbReference>
<dbReference type="PANTHER" id="PTHR36115:SF9">
    <property type="entry name" value="LMO1584 PROTEIN"/>
    <property type="match status" value="1"/>
</dbReference>
<evidence type="ECO:0000256" key="1">
    <source>
        <dbReference type="ARBA" id="ARBA00004651"/>
    </source>
</evidence>
<dbReference type="STRING" id="525919.Apre_1701"/>
<dbReference type="GO" id="GO:0005886">
    <property type="term" value="C:plasma membrane"/>
    <property type="evidence" value="ECO:0007669"/>
    <property type="project" value="UniProtKB-SubCell"/>
</dbReference>
<keyword evidence="9" id="KW-1185">Reference proteome</keyword>
<dbReference type="AlphaFoldDB" id="C7REV8"/>
<dbReference type="Pfam" id="PF06271">
    <property type="entry name" value="RDD"/>
    <property type="match status" value="1"/>
</dbReference>
<gene>
    <name evidence="8" type="ordered locus">Apre_1701</name>
</gene>
<evidence type="ECO:0000313" key="9">
    <source>
        <dbReference type="Proteomes" id="UP000002294"/>
    </source>
</evidence>
<evidence type="ECO:0000256" key="2">
    <source>
        <dbReference type="ARBA" id="ARBA00022475"/>
    </source>
</evidence>
<keyword evidence="4 6" id="KW-1133">Transmembrane helix</keyword>
<feature type="transmembrane region" description="Helical" evidence="6">
    <location>
        <begin position="21"/>
        <end position="45"/>
    </location>
</feature>
<name>C7REV8_ANAPD</name>
<reference evidence="8 9" key="1">
    <citation type="journal article" date="2009" name="Stand. Genomic Sci.">
        <title>Complete genome sequence of Anaerococcus prevotii type strain (PC1).</title>
        <authorList>
            <person name="Labutti K."/>
            <person name="Pukall R."/>
            <person name="Steenblock K."/>
            <person name="Glavina Del Rio T."/>
            <person name="Tice H."/>
            <person name="Copeland A."/>
            <person name="Cheng J.F."/>
            <person name="Lucas S."/>
            <person name="Chen F."/>
            <person name="Nolan M."/>
            <person name="Bruce D."/>
            <person name="Goodwin L."/>
            <person name="Pitluck S."/>
            <person name="Ivanova N."/>
            <person name="Mavromatis K."/>
            <person name="Ovchinnikova G."/>
            <person name="Pati A."/>
            <person name="Chen A."/>
            <person name="Palaniappan K."/>
            <person name="Land M."/>
            <person name="Hauser L."/>
            <person name="Chang Y.J."/>
            <person name="Jeffries C.D."/>
            <person name="Chain P."/>
            <person name="Saunders E."/>
            <person name="Brettin T."/>
            <person name="Detter J.C."/>
            <person name="Han C."/>
            <person name="Goker M."/>
            <person name="Bristow J."/>
            <person name="Eisen J.A."/>
            <person name="Markowitz V."/>
            <person name="Hugenholtz P."/>
            <person name="Kyrpides N.C."/>
            <person name="Klenk H.P."/>
            <person name="Lapidus A."/>
        </authorList>
    </citation>
    <scope>NUCLEOTIDE SEQUENCE [LARGE SCALE GENOMIC DNA]</scope>
    <source>
        <strain evidence="9">ATCC 9321 / DSM 20548 / JCM 6508 / NCTC 11806 / PC1</strain>
    </source>
</reference>
<feature type="transmembrane region" description="Helical" evidence="6">
    <location>
        <begin position="65"/>
        <end position="82"/>
    </location>
</feature>
<dbReference type="InterPro" id="IPR051791">
    <property type="entry name" value="Pra-immunoreactive"/>
</dbReference>
<evidence type="ECO:0000256" key="3">
    <source>
        <dbReference type="ARBA" id="ARBA00022692"/>
    </source>
</evidence>
<dbReference type="PANTHER" id="PTHR36115">
    <property type="entry name" value="PROLINE-RICH ANTIGEN HOMOLOG-RELATED"/>
    <property type="match status" value="1"/>
</dbReference>
<evidence type="ECO:0000256" key="6">
    <source>
        <dbReference type="SAM" id="Phobius"/>
    </source>
</evidence>
<keyword evidence="2" id="KW-1003">Cell membrane</keyword>
<sequence>MVITMTEVKIPFREKDYRFAYAGFFLRLVAFLIDMLVVGGIFTILKVFLPLDMDASILSFSLGEVLRTGLTLAYFTLMTLFTRGRTLGKMILGLRVVSLTSDKLSFSQIILREICGRFVLNKFKILYLIVGLSPKKQGLFDILLDTTVVKEDIFDHLYGENL</sequence>
<evidence type="ECO:0000313" key="8">
    <source>
        <dbReference type="EMBL" id="ACV29721.1"/>
    </source>
</evidence>
<accession>C7REV8</accession>
<proteinExistence type="predicted"/>
<comment type="subcellular location">
    <subcellularLocation>
        <location evidence="1">Cell membrane</location>
        <topology evidence="1">Multi-pass membrane protein</topology>
    </subcellularLocation>
</comment>
<dbReference type="KEGG" id="apr:Apre_1701"/>
<keyword evidence="5 6" id="KW-0472">Membrane</keyword>